<evidence type="ECO:0000256" key="1">
    <source>
        <dbReference type="SAM" id="Phobius"/>
    </source>
</evidence>
<accession>A0ABS2PPP0</accession>
<dbReference type="Proteomes" id="UP000697472">
    <property type="component" value="Unassembled WGS sequence"/>
</dbReference>
<dbReference type="RefSeq" id="WP_205008865.1">
    <property type="nucleotide sequence ID" value="NZ_JAFBEH010000003.1"/>
</dbReference>
<reference evidence="2 3" key="1">
    <citation type="submission" date="2021-01" db="EMBL/GenBank/DDBJ databases">
        <title>Genomic Encyclopedia of Type Strains, Phase IV (KMG-IV): sequencing the most valuable type-strain genomes for metagenomic binning, comparative biology and taxonomic classification.</title>
        <authorList>
            <person name="Goeker M."/>
        </authorList>
    </citation>
    <scope>NUCLEOTIDE SEQUENCE [LARGE SCALE GENOMIC DNA]</scope>
    <source>
        <strain evidence="2 3">DSM 27382</strain>
    </source>
</reference>
<dbReference type="EMBL" id="JAFBEH010000003">
    <property type="protein sequence ID" value="MBM7641997.1"/>
    <property type="molecule type" value="Genomic_DNA"/>
</dbReference>
<keyword evidence="1" id="KW-0472">Membrane</keyword>
<name>A0ABS2PPP0_9STRE</name>
<feature type="transmembrane region" description="Helical" evidence="1">
    <location>
        <begin position="50"/>
        <end position="70"/>
    </location>
</feature>
<sequence length="157" mass="17633">MTSKENKQNDTLEEYLQIKNESRLATTLFVVYTLLLFVVGFWLVSKGARVHTFSYLGVSIYIAVGMRIFIPPFHKKAYLELAQPELKQYSSKGVSVSQSFLQKQVIAYIMVVLVMGFVTVQALQNIPQKVEIVNYPVTDTSTSSEETTTIPSLGNAQ</sequence>
<evidence type="ECO:0000313" key="2">
    <source>
        <dbReference type="EMBL" id="MBM7641997.1"/>
    </source>
</evidence>
<keyword evidence="1" id="KW-1133">Transmembrane helix</keyword>
<proteinExistence type="predicted"/>
<keyword evidence="1" id="KW-0812">Transmembrane</keyword>
<gene>
    <name evidence="2" type="ORF">JOC28_000289</name>
</gene>
<feature type="transmembrane region" description="Helical" evidence="1">
    <location>
        <begin position="105"/>
        <end position="123"/>
    </location>
</feature>
<organism evidence="2 3">
    <name type="scientific">Streptococcus loxodontisalivarius</name>
    <dbReference type="NCBI Taxonomy" id="1349415"/>
    <lineage>
        <taxon>Bacteria</taxon>
        <taxon>Bacillati</taxon>
        <taxon>Bacillota</taxon>
        <taxon>Bacilli</taxon>
        <taxon>Lactobacillales</taxon>
        <taxon>Streptococcaceae</taxon>
        <taxon>Streptococcus</taxon>
    </lineage>
</organism>
<keyword evidence="3" id="KW-1185">Reference proteome</keyword>
<evidence type="ECO:0000313" key="3">
    <source>
        <dbReference type="Proteomes" id="UP000697472"/>
    </source>
</evidence>
<comment type="caution">
    <text evidence="2">The sequence shown here is derived from an EMBL/GenBank/DDBJ whole genome shotgun (WGS) entry which is preliminary data.</text>
</comment>
<protein>
    <submittedName>
        <fullName evidence="2">Uncharacterized protein</fullName>
    </submittedName>
</protein>
<feature type="transmembrane region" description="Helical" evidence="1">
    <location>
        <begin position="24"/>
        <end position="44"/>
    </location>
</feature>